<evidence type="ECO:0000313" key="2">
    <source>
        <dbReference type="EMBL" id="CAI3976045.1"/>
    </source>
</evidence>
<evidence type="ECO:0000313" key="3">
    <source>
        <dbReference type="EMBL" id="CAL4763357.1"/>
    </source>
</evidence>
<dbReference type="EMBL" id="CAMXCT030000240">
    <property type="protein sequence ID" value="CAL4763357.1"/>
    <property type="molecule type" value="Genomic_DNA"/>
</dbReference>
<protein>
    <submittedName>
        <fullName evidence="3">Phosphodiesterase</fullName>
    </submittedName>
</protein>
<feature type="transmembrane region" description="Helical" evidence="1">
    <location>
        <begin position="86"/>
        <end position="105"/>
    </location>
</feature>
<dbReference type="AlphaFoldDB" id="A0A9P1BNU7"/>
<dbReference type="EMBL" id="CAMXCT010000240">
    <property type="protein sequence ID" value="CAI3976045.1"/>
    <property type="molecule type" value="Genomic_DNA"/>
</dbReference>
<feature type="transmembrane region" description="Helical" evidence="1">
    <location>
        <begin position="54"/>
        <end position="74"/>
    </location>
</feature>
<keyword evidence="1" id="KW-0472">Membrane</keyword>
<organism evidence="2">
    <name type="scientific">Cladocopium goreaui</name>
    <dbReference type="NCBI Taxonomy" id="2562237"/>
    <lineage>
        <taxon>Eukaryota</taxon>
        <taxon>Sar</taxon>
        <taxon>Alveolata</taxon>
        <taxon>Dinophyceae</taxon>
        <taxon>Suessiales</taxon>
        <taxon>Symbiodiniaceae</taxon>
        <taxon>Cladocopium</taxon>
    </lineage>
</organism>
<sequence>MAGQLLVRTAAGVELQDPGQADVNGMLVGLIQFLLLLAVAALRSSTVSASFPLPFLLGLTLGLGNAVAVAFLPLVLNEEMDTTSVLVPLVSFILMGCIAQLSWGFRPQTDESEQTSLALRLLRDCAAEFQHQTSPAEGPRVVSHYEECMKQMDVVETALRHQPKLSEEVLFEFGHVLSLLKALWDGFLRPIDVLDE</sequence>
<keyword evidence="4" id="KW-1185">Reference proteome</keyword>
<feature type="transmembrane region" description="Helical" evidence="1">
    <location>
        <begin position="23"/>
        <end position="42"/>
    </location>
</feature>
<proteinExistence type="predicted"/>
<accession>A0A9P1BNU7</accession>
<dbReference type="EMBL" id="CAMXCT020000240">
    <property type="protein sequence ID" value="CAL1129420.1"/>
    <property type="molecule type" value="Genomic_DNA"/>
</dbReference>
<reference evidence="3 4" key="2">
    <citation type="submission" date="2024-05" db="EMBL/GenBank/DDBJ databases">
        <authorList>
            <person name="Chen Y."/>
            <person name="Shah S."/>
            <person name="Dougan E. K."/>
            <person name="Thang M."/>
            <person name="Chan C."/>
        </authorList>
    </citation>
    <scope>NUCLEOTIDE SEQUENCE [LARGE SCALE GENOMIC DNA]</scope>
</reference>
<reference evidence="2" key="1">
    <citation type="submission" date="2022-10" db="EMBL/GenBank/DDBJ databases">
        <authorList>
            <person name="Chen Y."/>
            <person name="Dougan E. K."/>
            <person name="Chan C."/>
            <person name="Rhodes N."/>
            <person name="Thang M."/>
        </authorList>
    </citation>
    <scope>NUCLEOTIDE SEQUENCE</scope>
</reference>
<comment type="caution">
    <text evidence="2">The sequence shown here is derived from an EMBL/GenBank/DDBJ whole genome shotgun (WGS) entry which is preliminary data.</text>
</comment>
<keyword evidence="1" id="KW-1133">Transmembrane helix</keyword>
<gene>
    <name evidence="2" type="ORF">C1SCF055_LOCUS4304</name>
</gene>
<dbReference type="Proteomes" id="UP001152797">
    <property type="component" value="Unassembled WGS sequence"/>
</dbReference>
<keyword evidence="1" id="KW-0812">Transmembrane</keyword>
<evidence type="ECO:0000256" key="1">
    <source>
        <dbReference type="SAM" id="Phobius"/>
    </source>
</evidence>
<evidence type="ECO:0000313" key="4">
    <source>
        <dbReference type="Proteomes" id="UP001152797"/>
    </source>
</evidence>
<name>A0A9P1BNU7_9DINO</name>